<dbReference type="AlphaFoldDB" id="A0A645CM01"/>
<sequence length="240" mass="24775">MLGAAEHQRAFYLRLGDQLGQELGFIDPIHHVNLLMDDLHGGGDRVGGHPRGIVQKLVDQIGYLGGHGGREEEGLLFGGQHLEHPAYIVDKAHVQHAVGFVQNKDFQLGQVHKALLQQVQQAAGGGREDVYPLLELAHLGRLAHAAENHGAAQGEVLAVGVDAFPYLKGQLPGGSEDQGADGAALGGLGAEPLENGGGESAGFSGSGPGATQHVPALQGGGDGFFLNGGGRLVAEGLQRA</sequence>
<gene>
    <name evidence="2" type="ORF">SDC9_124993</name>
</gene>
<reference evidence="2" key="1">
    <citation type="submission" date="2019-08" db="EMBL/GenBank/DDBJ databases">
        <authorList>
            <person name="Kucharzyk K."/>
            <person name="Murdoch R.W."/>
            <person name="Higgins S."/>
            <person name="Loffler F."/>
        </authorList>
    </citation>
    <scope>NUCLEOTIDE SEQUENCE</scope>
</reference>
<evidence type="ECO:0000256" key="1">
    <source>
        <dbReference type="SAM" id="MobiDB-lite"/>
    </source>
</evidence>
<accession>A0A645CM01</accession>
<proteinExistence type="predicted"/>
<feature type="compositionally biased region" description="Gly residues" evidence="1">
    <location>
        <begin position="184"/>
        <end position="208"/>
    </location>
</feature>
<organism evidence="2">
    <name type="scientific">bioreactor metagenome</name>
    <dbReference type="NCBI Taxonomy" id="1076179"/>
    <lineage>
        <taxon>unclassified sequences</taxon>
        <taxon>metagenomes</taxon>
        <taxon>ecological metagenomes</taxon>
    </lineage>
</organism>
<protein>
    <submittedName>
        <fullName evidence="2">Uncharacterized protein</fullName>
    </submittedName>
</protein>
<name>A0A645CM01_9ZZZZ</name>
<dbReference type="EMBL" id="VSSQ01028310">
    <property type="protein sequence ID" value="MPM77983.1"/>
    <property type="molecule type" value="Genomic_DNA"/>
</dbReference>
<comment type="caution">
    <text evidence="2">The sequence shown here is derived from an EMBL/GenBank/DDBJ whole genome shotgun (WGS) entry which is preliminary data.</text>
</comment>
<feature type="region of interest" description="Disordered" evidence="1">
    <location>
        <begin position="172"/>
        <end position="216"/>
    </location>
</feature>
<dbReference type="AntiFam" id="ANF00149">
    <property type="entry name" value="Shadow ORF (opposite cshA)"/>
</dbReference>
<evidence type="ECO:0000313" key="2">
    <source>
        <dbReference type="EMBL" id="MPM77983.1"/>
    </source>
</evidence>